<dbReference type="EMBL" id="GGFL01009666">
    <property type="protein sequence ID" value="MBW73844.1"/>
    <property type="molecule type" value="Transcribed_RNA"/>
</dbReference>
<organism evidence="1">
    <name type="scientific">Anopheles darlingi</name>
    <name type="common">Mosquito</name>
    <dbReference type="NCBI Taxonomy" id="43151"/>
    <lineage>
        <taxon>Eukaryota</taxon>
        <taxon>Metazoa</taxon>
        <taxon>Ecdysozoa</taxon>
        <taxon>Arthropoda</taxon>
        <taxon>Hexapoda</taxon>
        <taxon>Insecta</taxon>
        <taxon>Pterygota</taxon>
        <taxon>Neoptera</taxon>
        <taxon>Endopterygota</taxon>
        <taxon>Diptera</taxon>
        <taxon>Nematocera</taxon>
        <taxon>Culicoidea</taxon>
        <taxon>Culicidae</taxon>
        <taxon>Anophelinae</taxon>
        <taxon>Anopheles</taxon>
    </lineage>
</organism>
<reference evidence="1" key="1">
    <citation type="submission" date="2018-01" db="EMBL/GenBank/DDBJ databases">
        <title>An insight into the sialome of Amazonian anophelines.</title>
        <authorList>
            <person name="Ribeiro J.M."/>
            <person name="Scarpassa V."/>
            <person name="Calvo E."/>
        </authorList>
    </citation>
    <scope>NUCLEOTIDE SEQUENCE</scope>
</reference>
<protein>
    <submittedName>
        <fullName evidence="1">Putative secreted protein</fullName>
    </submittedName>
</protein>
<sequence length="98" mass="11130">MSCPSRCVPAVLINHLFPRSVHAVPTVRFVPLLMSWMSPCTPCGGGPWVREIILNRLKPTTTTCSCSRWLLHACVDELLSCVDRSQLCCHRSHHRYRT</sequence>
<evidence type="ECO:0000313" key="1">
    <source>
        <dbReference type="EMBL" id="MBW73844.1"/>
    </source>
</evidence>
<proteinExistence type="predicted"/>
<dbReference type="AlphaFoldDB" id="A0A2M4D8D6"/>
<accession>A0A2M4D8D6</accession>
<name>A0A2M4D8D6_ANODA</name>